<evidence type="ECO:0000259" key="2">
    <source>
        <dbReference type="Pfam" id="PF01636"/>
    </source>
</evidence>
<dbReference type="PANTHER" id="PTHR21310">
    <property type="entry name" value="AMINOGLYCOSIDE PHOSPHOTRANSFERASE-RELATED-RELATED"/>
    <property type="match status" value="1"/>
</dbReference>
<dbReference type="STRING" id="535722.E4V1L9"/>
<dbReference type="Proteomes" id="UP000002669">
    <property type="component" value="Unassembled WGS sequence"/>
</dbReference>
<name>E4V1L9_ARTGP</name>
<protein>
    <submittedName>
        <fullName evidence="3">Phosphotransferase enzyme family protein</fullName>
    </submittedName>
</protein>
<dbReference type="eggNOG" id="ENOG502RYS9">
    <property type="taxonomic scope" value="Eukaryota"/>
</dbReference>
<dbReference type="InterPro" id="IPR011009">
    <property type="entry name" value="Kinase-like_dom_sf"/>
</dbReference>
<dbReference type="OrthoDB" id="2906425at2759"/>
<evidence type="ECO:0000256" key="1">
    <source>
        <dbReference type="SAM" id="MobiDB-lite"/>
    </source>
</evidence>
<reference evidence="4" key="1">
    <citation type="journal article" date="2012" name="MBio">
        <title>Comparative genome analysis of Trichophyton rubrum and related dermatophytes reveals candidate genes involved in infection.</title>
        <authorList>
            <person name="Martinez D.A."/>
            <person name="Oliver B.G."/>
            <person name="Graeser Y."/>
            <person name="Goldberg J.M."/>
            <person name="Li W."/>
            <person name="Martinez-Rossi N.M."/>
            <person name="Monod M."/>
            <person name="Shelest E."/>
            <person name="Barton R.C."/>
            <person name="Birch E."/>
            <person name="Brakhage A.A."/>
            <person name="Chen Z."/>
            <person name="Gurr S.J."/>
            <person name="Heiman D."/>
            <person name="Heitman J."/>
            <person name="Kosti I."/>
            <person name="Rossi A."/>
            <person name="Saif S."/>
            <person name="Samalova M."/>
            <person name="Saunders C.W."/>
            <person name="Shea T."/>
            <person name="Summerbell R.C."/>
            <person name="Xu J."/>
            <person name="Young S."/>
            <person name="Zeng Q."/>
            <person name="Birren B.W."/>
            <person name="Cuomo C.A."/>
            <person name="White T.C."/>
        </authorList>
    </citation>
    <scope>NUCLEOTIDE SEQUENCE [LARGE SCALE GENOMIC DNA]</scope>
    <source>
        <strain evidence="4">ATCC MYA-4604 / CBS 118893</strain>
    </source>
</reference>
<evidence type="ECO:0000313" key="3">
    <source>
        <dbReference type="EMBL" id="EFR03934.1"/>
    </source>
</evidence>
<dbReference type="HOGENOM" id="CLU_021768_0_0_1"/>
<accession>E4V1L9</accession>
<dbReference type="InParanoid" id="E4V1L9"/>
<dbReference type="OMA" id="GHNNREP"/>
<dbReference type="AlphaFoldDB" id="E4V1L9"/>
<sequence length="203" mass="23183">MPLRYPLRRSLLPSQQPSFESSYFSRNGPEAKLPSPANVRGQNAMQDPGAIHGDYGYKPVRYENLGLIVKFGRAPEVTLAEGQGITLEQRWKYLGRAERVAICEQLRDIIFDFRWVQHAPDDFFLGHNNREPLGDIIFTKAIKTRIRPLWLGKELSEIPDPYRSRLPDDAKVVFTHSDLHPSNIMVSADSNKIIAVIDWRQSG</sequence>
<feature type="compositionally biased region" description="Polar residues" evidence="1">
    <location>
        <begin position="16"/>
        <end position="25"/>
    </location>
</feature>
<dbReference type="SUPFAM" id="SSF56112">
    <property type="entry name" value="Protein kinase-like (PK-like)"/>
    <property type="match status" value="1"/>
</dbReference>
<dbReference type="EMBL" id="DS989827">
    <property type="protein sequence ID" value="EFR03934.1"/>
    <property type="molecule type" value="Genomic_DNA"/>
</dbReference>
<dbReference type="PANTHER" id="PTHR21310:SF54">
    <property type="entry name" value="AMINOGLYCOSIDE PHOSPHOTRANSFERASE DOMAIN-CONTAINING PROTEIN"/>
    <property type="match status" value="1"/>
</dbReference>
<dbReference type="InterPro" id="IPR002575">
    <property type="entry name" value="Aminoglycoside_PTrfase"/>
</dbReference>
<proteinExistence type="predicted"/>
<dbReference type="GO" id="GO:0016740">
    <property type="term" value="F:transferase activity"/>
    <property type="evidence" value="ECO:0007669"/>
    <property type="project" value="UniProtKB-KW"/>
</dbReference>
<dbReference type="GeneID" id="10026185"/>
<organism evidence="4">
    <name type="scientific">Arthroderma gypseum (strain ATCC MYA-4604 / CBS 118893)</name>
    <name type="common">Microsporum gypseum</name>
    <dbReference type="NCBI Taxonomy" id="535722"/>
    <lineage>
        <taxon>Eukaryota</taxon>
        <taxon>Fungi</taxon>
        <taxon>Dikarya</taxon>
        <taxon>Ascomycota</taxon>
        <taxon>Pezizomycotina</taxon>
        <taxon>Eurotiomycetes</taxon>
        <taxon>Eurotiomycetidae</taxon>
        <taxon>Onygenales</taxon>
        <taxon>Arthrodermataceae</taxon>
        <taxon>Nannizzia</taxon>
    </lineage>
</organism>
<feature type="region of interest" description="Disordered" evidence="1">
    <location>
        <begin position="16"/>
        <end position="41"/>
    </location>
</feature>
<gene>
    <name evidence="3" type="ORF">MGYG_06933</name>
</gene>
<keyword evidence="4" id="KW-1185">Reference proteome</keyword>
<feature type="domain" description="Aminoglycoside phosphotransferase" evidence="2">
    <location>
        <begin position="93"/>
        <end position="201"/>
    </location>
</feature>
<dbReference type="RefSeq" id="XP_003170942.1">
    <property type="nucleotide sequence ID" value="XM_003170894.1"/>
</dbReference>
<dbReference type="Gene3D" id="3.90.1200.10">
    <property type="match status" value="1"/>
</dbReference>
<evidence type="ECO:0000313" key="4">
    <source>
        <dbReference type="Proteomes" id="UP000002669"/>
    </source>
</evidence>
<dbReference type="InterPro" id="IPR051678">
    <property type="entry name" value="AGP_Transferase"/>
</dbReference>
<dbReference type="VEuPathDB" id="FungiDB:MGYG_06933"/>
<dbReference type="Pfam" id="PF01636">
    <property type="entry name" value="APH"/>
    <property type="match status" value="1"/>
</dbReference>
<keyword evidence="3" id="KW-0808">Transferase</keyword>